<evidence type="ECO:0000256" key="1">
    <source>
        <dbReference type="ARBA" id="ARBA00022729"/>
    </source>
</evidence>
<reference evidence="4 5" key="1">
    <citation type="submission" date="2016-10" db="EMBL/GenBank/DDBJ databases">
        <authorList>
            <person name="de Groot N.N."/>
        </authorList>
    </citation>
    <scope>NUCLEOTIDE SEQUENCE [LARGE SCALE GENOMIC DNA]</scope>
    <source>
        <strain evidence="4 5">DSM 17925</strain>
    </source>
</reference>
<sequence length="511" mass="55819">MIRAGLLCAISALPASAQVQFRDQSESLPPHQYIGGWEHFVGGGVAVFDCDDNGLPDVFIAGGEAPAVLWRNAGAFQFDPVDMTTLTGVTGAYPLDITNDGLMDLYVMRVGPDVVLAGTGDCVFEDVTEALEIPQTDQWTTAFSAWWEDHPRPVLAVGHYVDRSDPDGPFEACDTNTIIRPHTQRRPHMTLENGLQRFIITYHYGWMELAPGYCALSMLADYDARGALTLRISNDRHYYINEGHEQMWDTGSGRFLGPDDGWQNVSLWGMGIASVDLTGDGRDEVMLTSMGDQLLQMAEPDGTYSQAPYAIGTYAQRPHIGDDGRPSTGWHSEFGDINNDGRPDLFIAKGNVDQMPGMAMEDPNNLLMQTPDGTFAEVAATAGIATTDRSRGAALADFDLDGRLDLIVVNRRAPVELYRNETPATGNWLRISLRQDDGNSFAIGARVFVTTEDRTQYRSLRVGGGHAGGQAQPLHIGLGRAREADVTVLWPDGSESTHRADANTLLTITRP</sequence>
<feature type="chain" id="PRO_5011744016" evidence="2">
    <location>
        <begin position="18"/>
        <end position="511"/>
    </location>
</feature>
<dbReference type="InterPro" id="IPR013517">
    <property type="entry name" value="FG-GAP"/>
</dbReference>
<proteinExistence type="predicted"/>
<evidence type="ECO:0000313" key="4">
    <source>
        <dbReference type="EMBL" id="SEW18433.1"/>
    </source>
</evidence>
<protein>
    <submittedName>
        <fullName evidence="4">Repeat domain-containing protein</fullName>
    </submittedName>
</protein>
<dbReference type="Pfam" id="PF07593">
    <property type="entry name" value="UnbV_ASPIC"/>
    <property type="match status" value="1"/>
</dbReference>
<dbReference type="EMBL" id="FOIZ01000001">
    <property type="protein sequence ID" value="SEW18433.1"/>
    <property type="molecule type" value="Genomic_DNA"/>
</dbReference>
<evidence type="ECO:0000259" key="3">
    <source>
        <dbReference type="Pfam" id="PF07593"/>
    </source>
</evidence>
<dbReference type="InterPro" id="IPR027039">
    <property type="entry name" value="Crtac1"/>
</dbReference>
<dbReference type="STRING" id="364200.SAMN04488515_1463"/>
<dbReference type="Gene3D" id="2.130.10.130">
    <property type="entry name" value="Integrin alpha, N-terminal"/>
    <property type="match status" value="1"/>
</dbReference>
<gene>
    <name evidence="4" type="ORF">SAMN04488515_1463</name>
</gene>
<dbReference type="RefSeq" id="WP_089992145.1">
    <property type="nucleotide sequence ID" value="NZ_FOIZ01000001.1"/>
</dbReference>
<evidence type="ECO:0000313" key="5">
    <source>
        <dbReference type="Proteomes" id="UP000199167"/>
    </source>
</evidence>
<organism evidence="4 5">
    <name type="scientific">Cognatiyoonia koreensis</name>
    <dbReference type="NCBI Taxonomy" id="364200"/>
    <lineage>
        <taxon>Bacteria</taxon>
        <taxon>Pseudomonadati</taxon>
        <taxon>Pseudomonadota</taxon>
        <taxon>Alphaproteobacteria</taxon>
        <taxon>Rhodobacterales</taxon>
        <taxon>Paracoccaceae</taxon>
        <taxon>Cognatiyoonia</taxon>
    </lineage>
</organism>
<dbReference type="Pfam" id="PF13517">
    <property type="entry name" value="FG-GAP_3"/>
    <property type="match status" value="2"/>
</dbReference>
<feature type="signal peptide" evidence="2">
    <location>
        <begin position="1"/>
        <end position="17"/>
    </location>
</feature>
<dbReference type="PANTHER" id="PTHR16026:SF0">
    <property type="entry name" value="CARTILAGE ACIDIC PROTEIN 1"/>
    <property type="match status" value="1"/>
</dbReference>
<accession>A0A1I0PVQ5</accession>
<keyword evidence="1 2" id="KW-0732">Signal</keyword>
<dbReference type="AlphaFoldDB" id="A0A1I0PVQ5"/>
<dbReference type="Proteomes" id="UP000199167">
    <property type="component" value="Unassembled WGS sequence"/>
</dbReference>
<dbReference type="SUPFAM" id="SSF69318">
    <property type="entry name" value="Integrin alpha N-terminal domain"/>
    <property type="match status" value="1"/>
</dbReference>
<dbReference type="InterPro" id="IPR028994">
    <property type="entry name" value="Integrin_alpha_N"/>
</dbReference>
<feature type="domain" description="ASPIC/UnbV" evidence="3">
    <location>
        <begin position="442"/>
        <end position="500"/>
    </location>
</feature>
<dbReference type="InterPro" id="IPR011519">
    <property type="entry name" value="UnbV_ASPIC"/>
</dbReference>
<keyword evidence="5" id="KW-1185">Reference proteome</keyword>
<dbReference type="PANTHER" id="PTHR16026">
    <property type="entry name" value="CARTILAGE ACIDIC PROTEIN 1"/>
    <property type="match status" value="1"/>
</dbReference>
<evidence type="ECO:0000256" key="2">
    <source>
        <dbReference type="SAM" id="SignalP"/>
    </source>
</evidence>
<name>A0A1I0PVQ5_9RHOB</name>
<dbReference type="OrthoDB" id="1488578at2"/>